<keyword evidence="2" id="KW-1185">Reference proteome</keyword>
<dbReference type="Proteomes" id="UP000789920">
    <property type="component" value="Unassembled WGS sequence"/>
</dbReference>
<accession>A0ACA9Q4V9</accession>
<organism evidence="1 2">
    <name type="scientific">Racocetra persica</name>
    <dbReference type="NCBI Taxonomy" id="160502"/>
    <lineage>
        <taxon>Eukaryota</taxon>
        <taxon>Fungi</taxon>
        <taxon>Fungi incertae sedis</taxon>
        <taxon>Mucoromycota</taxon>
        <taxon>Glomeromycotina</taxon>
        <taxon>Glomeromycetes</taxon>
        <taxon>Diversisporales</taxon>
        <taxon>Gigasporaceae</taxon>
        <taxon>Racocetra</taxon>
    </lineage>
</organism>
<evidence type="ECO:0000313" key="2">
    <source>
        <dbReference type="Proteomes" id="UP000789920"/>
    </source>
</evidence>
<evidence type="ECO:0000313" key="1">
    <source>
        <dbReference type="EMBL" id="CAG8737583.1"/>
    </source>
</evidence>
<reference evidence="1" key="1">
    <citation type="submission" date="2021-06" db="EMBL/GenBank/DDBJ databases">
        <authorList>
            <person name="Kallberg Y."/>
            <person name="Tangrot J."/>
            <person name="Rosling A."/>
        </authorList>
    </citation>
    <scope>NUCLEOTIDE SEQUENCE</scope>
    <source>
        <strain evidence="1">MA461A</strain>
    </source>
</reference>
<comment type="caution">
    <text evidence="1">The sequence shown here is derived from an EMBL/GenBank/DDBJ whole genome shotgun (WGS) entry which is preliminary data.</text>
</comment>
<gene>
    <name evidence="1" type="ORF">RPERSI_LOCUS12818</name>
</gene>
<protein>
    <submittedName>
        <fullName evidence="1">2789_t:CDS:1</fullName>
    </submittedName>
</protein>
<sequence>QDIIMEPTEINTEEQDQVIANIATQNLDHDYKPKELDAKNWKEKTAQYKMYDEPQLDIKEKELCTECK</sequence>
<proteinExistence type="predicted"/>
<name>A0ACA9Q4V9_9GLOM</name>
<dbReference type="EMBL" id="CAJVQC010027808">
    <property type="protein sequence ID" value="CAG8737583.1"/>
    <property type="molecule type" value="Genomic_DNA"/>
</dbReference>
<feature type="non-terminal residue" evidence="1">
    <location>
        <position position="1"/>
    </location>
</feature>